<dbReference type="SUPFAM" id="SSF50249">
    <property type="entry name" value="Nucleic acid-binding proteins"/>
    <property type="match status" value="1"/>
</dbReference>
<dbReference type="Gene3D" id="2.40.50.140">
    <property type="entry name" value="Nucleic acid-binding proteins"/>
    <property type="match status" value="1"/>
</dbReference>
<protein>
    <submittedName>
        <fullName evidence="2">S1 RNA-binding domain-containing protein 1</fullName>
    </submittedName>
</protein>
<dbReference type="GO" id="GO:0003729">
    <property type="term" value="F:mRNA binding"/>
    <property type="evidence" value="ECO:0007669"/>
    <property type="project" value="TreeGrafter"/>
</dbReference>
<accession>A0A834C542</accession>
<dbReference type="EMBL" id="WKFB01000490">
    <property type="protein sequence ID" value="KAF6721464.1"/>
    <property type="molecule type" value="Genomic_DNA"/>
</dbReference>
<dbReference type="PANTHER" id="PTHR10724">
    <property type="entry name" value="30S RIBOSOMAL PROTEIN S1"/>
    <property type="match status" value="1"/>
</dbReference>
<dbReference type="InterPro" id="IPR003029">
    <property type="entry name" value="S1_domain"/>
</dbReference>
<dbReference type="SMART" id="SM00316">
    <property type="entry name" value="S1"/>
    <property type="match status" value="1"/>
</dbReference>
<organism evidence="2 3">
    <name type="scientific">Oryzias melastigma</name>
    <name type="common">Marine medaka</name>
    <dbReference type="NCBI Taxonomy" id="30732"/>
    <lineage>
        <taxon>Eukaryota</taxon>
        <taxon>Metazoa</taxon>
        <taxon>Chordata</taxon>
        <taxon>Craniata</taxon>
        <taxon>Vertebrata</taxon>
        <taxon>Euteleostomi</taxon>
        <taxon>Actinopterygii</taxon>
        <taxon>Neopterygii</taxon>
        <taxon>Teleostei</taxon>
        <taxon>Neoteleostei</taxon>
        <taxon>Acanthomorphata</taxon>
        <taxon>Ovalentaria</taxon>
        <taxon>Atherinomorphae</taxon>
        <taxon>Beloniformes</taxon>
        <taxon>Adrianichthyidae</taxon>
        <taxon>Oryziinae</taxon>
        <taxon>Oryzias</taxon>
    </lineage>
</organism>
<dbReference type="InterPro" id="IPR012340">
    <property type="entry name" value="NA-bd_OB-fold"/>
</dbReference>
<dbReference type="GO" id="GO:0003735">
    <property type="term" value="F:structural constituent of ribosome"/>
    <property type="evidence" value="ECO:0007669"/>
    <property type="project" value="TreeGrafter"/>
</dbReference>
<feature type="domain" description="S1 motif" evidence="1">
    <location>
        <begin position="88"/>
        <end position="147"/>
    </location>
</feature>
<dbReference type="PROSITE" id="PS50126">
    <property type="entry name" value="S1"/>
    <property type="match status" value="1"/>
</dbReference>
<dbReference type="InterPro" id="IPR050437">
    <property type="entry name" value="Ribos_protein_bS1-like"/>
</dbReference>
<reference evidence="2" key="1">
    <citation type="journal article" name="BMC Genomics">
        <title>Long-read sequencing and de novo genome assembly of marine medaka (Oryzias melastigma).</title>
        <authorList>
            <person name="Liang P."/>
            <person name="Saqib H.S.A."/>
            <person name="Ni X."/>
            <person name="Shen Y."/>
        </authorList>
    </citation>
    <scope>NUCLEOTIDE SEQUENCE</scope>
    <source>
        <strain evidence="2">Bigg-433</strain>
    </source>
</reference>
<dbReference type="Proteomes" id="UP000646548">
    <property type="component" value="Unassembled WGS sequence"/>
</dbReference>
<dbReference type="GO" id="GO:0006412">
    <property type="term" value="P:translation"/>
    <property type="evidence" value="ECO:0007669"/>
    <property type="project" value="TreeGrafter"/>
</dbReference>
<dbReference type="Pfam" id="PF00575">
    <property type="entry name" value="S1"/>
    <property type="match status" value="1"/>
</dbReference>
<comment type="caution">
    <text evidence="2">The sequence shown here is derived from an EMBL/GenBank/DDBJ whole genome shotgun (WGS) entry which is preliminary data.</text>
</comment>
<evidence type="ECO:0000259" key="1">
    <source>
        <dbReference type="PROSITE" id="PS50126"/>
    </source>
</evidence>
<sequence length="150" mass="16859">MHLILVYKLVIQQEFETDFFLLFDGTVDQIGSAVLKHRVESKVKTNSVEELARTLDTTPETLKLIMDGLTQPPGFDIRQRWTTPLYSGAFVDIGVGCSGLIHKSKITLDKLPASQRRRSLALGPGERVEVRVLSVDRQRERISLDLIGVL</sequence>
<dbReference type="FunFam" id="2.40.50.140:FF:000146">
    <property type="entry name" value="S1 RNA-binding domain-containing protein 1"/>
    <property type="match status" value="1"/>
</dbReference>
<gene>
    <name evidence="2" type="ORF">FQA47_014696</name>
</gene>
<name>A0A834C542_ORYME</name>
<dbReference type="PANTHER" id="PTHR10724:SF10">
    <property type="entry name" value="S1 RNA-BINDING DOMAIN-CONTAINING PROTEIN 1"/>
    <property type="match status" value="1"/>
</dbReference>
<dbReference type="AlphaFoldDB" id="A0A834C542"/>
<evidence type="ECO:0000313" key="2">
    <source>
        <dbReference type="EMBL" id="KAF6721464.1"/>
    </source>
</evidence>
<proteinExistence type="predicted"/>
<evidence type="ECO:0000313" key="3">
    <source>
        <dbReference type="Proteomes" id="UP000646548"/>
    </source>
</evidence>
<feature type="non-terminal residue" evidence="2">
    <location>
        <position position="1"/>
    </location>
</feature>